<evidence type="ECO:0000256" key="3">
    <source>
        <dbReference type="ARBA" id="ARBA00022705"/>
    </source>
</evidence>
<keyword evidence="8 12" id="KW-0238">DNA-binding</keyword>
<dbReference type="AlphaFoldDB" id="A0AAW7ZD46"/>
<dbReference type="Pfam" id="PF00772">
    <property type="entry name" value="DnaB"/>
    <property type="match status" value="1"/>
</dbReference>
<feature type="domain" description="SF4 helicase" evidence="13">
    <location>
        <begin position="175"/>
        <end position="441"/>
    </location>
</feature>
<organism evidence="14 15">
    <name type="scientific">Desulforamulus aquiferis</name>
    <dbReference type="NCBI Taxonomy" id="1397668"/>
    <lineage>
        <taxon>Bacteria</taxon>
        <taxon>Bacillati</taxon>
        <taxon>Bacillota</taxon>
        <taxon>Clostridia</taxon>
        <taxon>Eubacteriales</taxon>
        <taxon>Peptococcaceae</taxon>
        <taxon>Desulforamulus</taxon>
    </lineage>
</organism>
<name>A0AAW7ZD46_9FIRM</name>
<dbReference type="PROSITE" id="PS51199">
    <property type="entry name" value="SF4_HELICASE"/>
    <property type="match status" value="1"/>
</dbReference>
<proteinExistence type="inferred from homology"/>
<dbReference type="Gene3D" id="3.40.50.300">
    <property type="entry name" value="P-loop containing nucleotide triphosphate hydrolases"/>
    <property type="match status" value="1"/>
</dbReference>
<dbReference type="InterPro" id="IPR007694">
    <property type="entry name" value="DNA_helicase_DnaB-like_C"/>
</dbReference>
<dbReference type="GO" id="GO:0016787">
    <property type="term" value="F:hydrolase activity"/>
    <property type="evidence" value="ECO:0007669"/>
    <property type="project" value="UniProtKB-KW"/>
</dbReference>
<dbReference type="EMBL" id="JARPTC010000012">
    <property type="protein sequence ID" value="MDO7787282.1"/>
    <property type="molecule type" value="Genomic_DNA"/>
</dbReference>
<evidence type="ECO:0000313" key="15">
    <source>
        <dbReference type="Proteomes" id="UP001172911"/>
    </source>
</evidence>
<dbReference type="GO" id="GO:0043139">
    <property type="term" value="F:5'-3' DNA helicase activity"/>
    <property type="evidence" value="ECO:0007669"/>
    <property type="project" value="UniProtKB-EC"/>
</dbReference>
<evidence type="ECO:0000256" key="2">
    <source>
        <dbReference type="ARBA" id="ARBA00022515"/>
    </source>
</evidence>
<dbReference type="GO" id="GO:0042802">
    <property type="term" value="F:identical protein binding"/>
    <property type="evidence" value="ECO:0007669"/>
    <property type="project" value="UniProtKB-ARBA"/>
</dbReference>
<dbReference type="EC" id="5.6.2.3" evidence="11 12"/>
<dbReference type="RefSeq" id="WP_304542424.1">
    <property type="nucleotide sequence ID" value="NZ_JARPTC010000012.1"/>
</dbReference>
<keyword evidence="9" id="KW-0413">Isomerase</keyword>
<dbReference type="Gene3D" id="1.10.860.10">
    <property type="entry name" value="DNAb Helicase, Chain A"/>
    <property type="match status" value="1"/>
</dbReference>
<dbReference type="GO" id="GO:0003677">
    <property type="term" value="F:DNA binding"/>
    <property type="evidence" value="ECO:0007669"/>
    <property type="project" value="UniProtKB-UniRule"/>
</dbReference>
<accession>A0AAW7ZD46</accession>
<evidence type="ECO:0000256" key="8">
    <source>
        <dbReference type="ARBA" id="ARBA00023125"/>
    </source>
</evidence>
<gene>
    <name evidence="14" type="primary">dnaB</name>
    <name evidence="14" type="ORF">P6N53_08625</name>
</gene>
<dbReference type="PANTHER" id="PTHR30153:SF2">
    <property type="entry name" value="REPLICATIVE DNA HELICASE"/>
    <property type="match status" value="1"/>
</dbReference>
<dbReference type="FunFam" id="3.40.50.300:FF:000076">
    <property type="entry name" value="Replicative DNA helicase"/>
    <property type="match status" value="1"/>
</dbReference>
<reference evidence="14" key="2">
    <citation type="submission" date="2023-03" db="EMBL/GenBank/DDBJ databases">
        <authorList>
            <person name="Zhang Z."/>
        </authorList>
    </citation>
    <scope>NUCLEOTIDE SEQUENCE</scope>
    <source>
        <strain evidence="14">DSA</strain>
    </source>
</reference>
<evidence type="ECO:0000256" key="7">
    <source>
        <dbReference type="ARBA" id="ARBA00022840"/>
    </source>
</evidence>
<dbReference type="InterPro" id="IPR016136">
    <property type="entry name" value="DNA_helicase_N/primase_C"/>
</dbReference>
<evidence type="ECO:0000259" key="13">
    <source>
        <dbReference type="PROSITE" id="PS51199"/>
    </source>
</evidence>
<keyword evidence="2 12" id="KW-0639">Primosome</keyword>
<evidence type="ECO:0000256" key="12">
    <source>
        <dbReference type="RuleBase" id="RU362085"/>
    </source>
</evidence>
<comment type="catalytic activity">
    <reaction evidence="10 12">
        <text>ATP + H2O = ADP + phosphate + H(+)</text>
        <dbReference type="Rhea" id="RHEA:13065"/>
        <dbReference type="ChEBI" id="CHEBI:15377"/>
        <dbReference type="ChEBI" id="CHEBI:15378"/>
        <dbReference type="ChEBI" id="CHEBI:30616"/>
        <dbReference type="ChEBI" id="CHEBI:43474"/>
        <dbReference type="ChEBI" id="CHEBI:456216"/>
        <dbReference type="EC" id="5.6.2.3"/>
    </reaction>
</comment>
<evidence type="ECO:0000256" key="5">
    <source>
        <dbReference type="ARBA" id="ARBA00022801"/>
    </source>
</evidence>
<dbReference type="InterPro" id="IPR036185">
    <property type="entry name" value="DNA_heli_DnaB-like_N_sf"/>
</dbReference>
<dbReference type="SUPFAM" id="SSF52540">
    <property type="entry name" value="P-loop containing nucleoside triphosphate hydrolases"/>
    <property type="match status" value="1"/>
</dbReference>
<dbReference type="GO" id="GO:0005829">
    <property type="term" value="C:cytosol"/>
    <property type="evidence" value="ECO:0007669"/>
    <property type="project" value="TreeGrafter"/>
</dbReference>
<dbReference type="GO" id="GO:1990077">
    <property type="term" value="C:primosome complex"/>
    <property type="evidence" value="ECO:0007669"/>
    <property type="project" value="UniProtKB-UniRule"/>
</dbReference>
<dbReference type="InterPro" id="IPR003593">
    <property type="entry name" value="AAA+_ATPase"/>
</dbReference>
<evidence type="ECO:0000313" key="14">
    <source>
        <dbReference type="EMBL" id="MDO7787282.1"/>
    </source>
</evidence>
<dbReference type="SUPFAM" id="SSF48024">
    <property type="entry name" value="N-terminal domain of DnaB helicase"/>
    <property type="match status" value="1"/>
</dbReference>
<reference evidence="14" key="1">
    <citation type="journal article" date="2023" name="J. Hazard. Mater.">
        <title>Anaerobic biodegradation of pyrene and benzo[a]pyrene by a new sulfate-reducing Desulforamulus aquiferis strain DSA.</title>
        <authorList>
            <person name="Zhang Z."/>
            <person name="Sun J."/>
            <person name="Gong X."/>
            <person name="Wang C."/>
            <person name="Wang H."/>
        </authorList>
    </citation>
    <scope>NUCLEOTIDE SEQUENCE</scope>
    <source>
        <strain evidence="14">DSA</strain>
    </source>
</reference>
<evidence type="ECO:0000256" key="6">
    <source>
        <dbReference type="ARBA" id="ARBA00022806"/>
    </source>
</evidence>
<keyword evidence="3 12" id="KW-0235">DNA replication</keyword>
<evidence type="ECO:0000256" key="4">
    <source>
        <dbReference type="ARBA" id="ARBA00022741"/>
    </source>
</evidence>
<keyword evidence="4 12" id="KW-0547">Nucleotide-binding</keyword>
<comment type="function">
    <text evidence="12">The main replicative DNA helicase, it participates in initiation and elongation during chromosome replication. Travels ahead of the DNA replisome, separating dsDNA into templates for DNA synthesis. A processive ATP-dependent 5'-3' DNA helicase it has DNA-dependent ATPase activity.</text>
</comment>
<keyword evidence="5 12" id="KW-0378">Hydrolase</keyword>
<dbReference type="Proteomes" id="UP001172911">
    <property type="component" value="Unassembled WGS sequence"/>
</dbReference>
<comment type="caution">
    <text evidence="14">The sequence shown here is derived from an EMBL/GenBank/DDBJ whole genome shotgun (WGS) entry which is preliminary data.</text>
</comment>
<evidence type="ECO:0000256" key="10">
    <source>
        <dbReference type="ARBA" id="ARBA00048954"/>
    </source>
</evidence>
<dbReference type="InterPro" id="IPR007692">
    <property type="entry name" value="DNA_helicase_DnaB"/>
</dbReference>
<evidence type="ECO:0000256" key="1">
    <source>
        <dbReference type="ARBA" id="ARBA00008428"/>
    </source>
</evidence>
<dbReference type="InterPro" id="IPR007693">
    <property type="entry name" value="DNA_helicase_DnaB-like_N"/>
</dbReference>
<keyword evidence="7 12" id="KW-0067">ATP-binding</keyword>
<evidence type="ECO:0000256" key="11">
    <source>
        <dbReference type="NCBIfam" id="TIGR00665"/>
    </source>
</evidence>
<comment type="similarity">
    <text evidence="1 12">Belongs to the helicase family. DnaB subfamily.</text>
</comment>
<dbReference type="FunFam" id="1.10.860.10:FF:000001">
    <property type="entry name" value="Replicative DNA helicase"/>
    <property type="match status" value="1"/>
</dbReference>
<protein>
    <recommendedName>
        <fullName evidence="11 12">Replicative DNA helicase</fullName>
        <ecNumber evidence="11 12">5.6.2.3</ecNumber>
    </recommendedName>
</protein>
<keyword evidence="15" id="KW-1185">Reference proteome</keyword>
<dbReference type="Pfam" id="PF03796">
    <property type="entry name" value="DnaB_C"/>
    <property type="match status" value="1"/>
</dbReference>
<dbReference type="GO" id="GO:0005524">
    <property type="term" value="F:ATP binding"/>
    <property type="evidence" value="ECO:0007669"/>
    <property type="project" value="UniProtKB-UniRule"/>
</dbReference>
<dbReference type="GO" id="GO:0006269">
    <property type="term" value="P:DNA replication, synthesis of primer"/>
    <property type="evidence" value="ECO:0007669"/>
    <property type="project" value="UniProtKB-UniRule"/>
</dbReference>
<dbReference type="InterPro" id="IPR027417">
    <property type="entry name" value="P-loop_NTPase"/>
</dbReference>
<dbReference type="PANTHER" id="PTHR30153">
    <property type="entry name" value="REPLICATIVE DNA HELICASE DNAB"/>
    <property type="match status" value="1"/>
</dbReference>
<evidence type="ECO:0000256" key="9">
    <source>
        <dbReference type="ARBA" id="ARBA00023235"/>
    </source>
</evidence>
<dbReference type="CDD" id="cd00984">
    <property type="entry name" value="DnaB_C"/>
    <property type="match status" value="1"/>
</dbReference>
<dbReference type="SMART" id="SM00382">
    <property type="entry name" value="AAA"/>
    <property type="match status" value="1"/>
</dbReference>
<dbReference type="NCBIfam" id="TIGR00665">
    <property type="entry name" value="DnaB"/>
    <property type="match status" value="1"/>
</dbReference>
<keyword evidence="6 12" id="KW-0347">Helicase</keyword>
<sequence length="441" mass="49061">MLDRVPPQNIDAEQSVLGAMLLERDAIFRVMEFLKPEDFYRESHRLIYQVILELAEAGSPVDLITVTDLLRDKGDLEKIGGVTYVATLANLVPTAANAEYYARIVEEKSLTRAVISVTTRISSRGYEGAESAEELLDEAEKSILDLGQRRSSSTFVPVKDVLVTTFEDIEHIYSNRGKITGVPSGFIELDRMTNGFQKGDLVILAARPSMGKTAMAILVGQHAAIKHQVPVAVFSLEMSKEQLVQRMLCSEAMVDAHKVRTGNLADDDWGKLSEAARYLSKAPIYLDDTGAATVREMKSKARRLKAEKGLGLIIIDYMQLMSGGGKRNENRQQEIADISRKLKGMGKELGVPVIALSQLSRAVESRTDKRPMMSDLRESGGIEQDADVIMFIYRDEYYNQESEKKGIAEVIIAKQRNGPVGTVELGFFKEYTKFVNLAKRD</sequence>
<dbReference type="NCBIfam" id="NF004384">
    <property type="entry name" value="PRK05748.1"/>
    <property type="match status" value="1"/>
</dbReference>